<evidence type="ECO:0000256" key="7">
    <source>
        <dbReference type="RuleBase" id="RU000382"/>
    </source>
</evidence>
<evidence type="ECO:0000256" key="5">
    <source>
        <dbReference type="ARBA" id="ARBA00023239"/>
    </source>
</evidence>
<feature type="modified residue" description="N6-(pyridoxal phosphate)lysine" evidence="6">
    <location>
        <position position="291"/>
    </location>
</feature>
<gene>
    <name evidence="8" type="ORF">J3U88_06765</name>
</gene>
<dbReference type="AlphaFoldDB" id="A0A8J7U2W0"/>
<dbReference type="GO" id="GO:0019752">
    <property type="term" value="P:carboxylic acid metabolic process"/>
    <property type="evidence" value="ECO:0007669"/>
    <property type="project" value="InterPro"/>
</dbReference>
<proteinExistence type="inferred from homology"/>
<dbReference type="SUPFAM" id="SSF53383">
    <property type="entry name" value="PLP-dependent transferases"/>
    <property type="match status" value="1"/>
</dbReference>
<dbReference type="EMBL" id="JAFREP010000005">
    <property type="protein sequence ID" value="MBO1318149.1"/>
    <property type="molecule type" value="Genomic_DNA"/>
</dbReference>
<dbReference type="GO" id="GO:0006520">
    <property type="term" value="P:amino acid metabolic process"/>
    <property type="evidence" value="ECO:0007669"/>
    <property type="project" value="InterPro"/>
</dbReference>
<sequence length="457" mass="51173">MQHERFRKHGKDVIDWIADYMTNGYDGPVFPKTQPGEVLAQLPMEPPQEAEPGEQVFADFESLILPHTTHWNDPRFYAYFPANHSGPGILGDLLSAGLGVNGMSWVTSPAATELEMRMIDWLGHMLKLPWRGCIQDTASTATFCALLAAREQVADVNQSGFYQQQPMTVYASKHAHSSMQKAVWMAGFGERYLRLVPGNDDDFAMDAAVLAQMVAEDIAAGFRPTFVMSTVGTTSSTAIDPVHAVADICEANNMWHHVDAALAGTAAILPEMRWILDGTERADSFCFNPHKWMFTNFDCSVLLVKSPDALKKAMAINPEYLKAGHDAVVENFRDWGPQLGRRFRALKLWYVIRCFGVAGLQDKIRAHLNMTRWFADQVRAEPRTHLLTEPKINTVCFHLDDDAATKALMKAVNDSGEAYLSHTVLRDRYVIRVSFGQIHQSQQHVATLWGLISRLLP</sequence>
<evidence type="ECO:0000256" key="6">
    <source>
        <dbReference type="PIRSR" id="PIRSR602129-50"/>
    </source>
</evidence>
<keyword evidence="8" id="KW-0032">Aminotransferase</keyword>
<dbReference type="Proteomes" id="UP000664417">
    <property type="component" value="Unassembled WGS sequence"/>
</dbReference>
<keyword evidence="9" id="KW-1185">Reference proteome</keyword>
<dbReference type="InterPro" id="IPR010977">
    <property type="entry name" value="Aromatic_deC"/>
</dbReference>
<accession>A0A8J7U2W0</accession>
<evidence type="ECO:0000313" key="9">
    <source>
        <dbReference type="Proteomes" id="UP000664417"/>
    </source>
</evidence>
<name>A0A8J7U2W0_9BACT</name>
<evidence type="ECO:0000256" key="4">
    <source>
        <dbReference type="ARBA" id="ARBA00022898"/>
    </source>
</evidence>
<dbReference type="GO" id="GO:0030170">
    <property type="term" value="F:pyridoxal phosphate binding"/>
    <property type="evidence" value="ECO:0007669"/>
    <property type="project" value="InterPro"/>
</dbReference>
<keyword evidence="4 6" id="KW-0663">Pyridoxal phosphate</keyword>
<evidence type="ECO:0000256" key="3">
    <source>
        <dbReference type="ARBA" id="ARBA00022793"/>
    </source>
</evidence>
<keyword evidence="3" id="KW-0210">Decarboxylase</keyword>
<protein>
    <submittedName>
        <fullName evidence="8">Aspartate aminotransferase family protein</fullName>
    </submittedName>
</protein>
<dbReference type="PANTHER" id="PTHR11999">
    <property type="entry name" value="GROUP II PYRIDOXAL-5-PHOSPHATE DECARBOXYLASE"/>
    <property type="match status" value="1"/>
</dbReference>
<dbReference type="PRINTS" id="PR00800">
    <property type="entry name" value="YHDCRBOXLASE"/>
</dbReference>
<dbReference type="Pfam" id="PF00282">
    <property type="entry name" value="Pyridoxal_deC"/>
    <property type="match status" value="1"/>
</dbReference>
<dbReference type="GO" id="GO:0005737">
    <property type="term" value="C:cytoplasm"/>
    <property type="evidence" value="ECO:0007669"/>
    <property type="project" value="TreeGrafter"/>
</dbReference>
<dbReference type="InterPro" id="IPR015421">
    <property type="entry name" value="PyrdxlP-dep_Trfase_major"/>
</dbReference>
<evidence type="ECO:0000256" key="1">
    <source>
        <dbReference type="ARBA" id="ARBA00001933"/>
    </source>
</evidence>
<keyword evidence="8" id="KW-0808">Transferase</keyword>
<dbReference type="InterPro" id="IPR002129">
    <property type="entry name" value="PyrdxlP-dep_de-COase"/>
</dbReference>
<reference evidence="8" key="1">
    <citation type="submission" date="2021-03" db="EMBL/GenBank/DDBJ databases">
        <authorList>
            <person name="Wang G."/>
        </authorList>
    </citation>
    <scope>NUCLEOTIDE SEQUENCE</scope>
    <source>
        <strain evidence="8">KCTC 12899</strain>
    </source>
</reference>
<dbReference type="PANTHER" id="PTHR11999:SF70">
    <property type="entry name" value="MIP05841P"/>
    <property type="match status" value="1"/>
</dbReference>
<keyword evidence="5 7" id="KW-0456">Lyase</keyword>
<comment type="caution">
    <text evidence="8">The sequence shown here is derived from an EMBL/GenBank/DDBJ whole genome shotgun (WGS) entry which is preliminary data.</text>
</comment>
<organism evidence="8 9">
    <name type="scientific">Acanthopleuribacter pedis</name>
    <dbReference type="NCBI Taxonomy" id="442870"/>
    <lineage>
        <taxon>Bacteria</taxon>
        <taxon>Pseudomonadati</taxon>
        <taxon>Acidobacteriota</taxon>
        <taxon>Holophagae</taxon>
        <taxon>Acanthopleuribacterales</taxon>
        <taxon>Acanthopleuribacteraceae</taxon>
        <taxon>Acanthopleuribacter</taxon>
    </lineage>
</organism>
<dbReference type="PROSITE" id="PS00392">
    <property type="entry name" value="DDC_GAD_HDC_YDC"/>
    <property type="match status" value="1"/>
</dbReference>
<dbReference type="InterPro" id="IPR015422">
    <property type="entry name" value="PyrdxlP-dep_Trfase_small"/>
</dbReference>
<dbReference type="RefSeq" id="WP_207857765.1">
    <property type="nucleotide sequence ID" value="NZ_JAFREP010000005.1"/>
</dbReference>
<evidence type="ECO:0000256" key="2">
    <source>
        <dbReference type="ARBA" id="ARBA00009533"/>
    </source>
</evidence>
<comment type="cofactor">
    <cofactor evidence="1 6 7">
        <name>pyridoxal 5'-phosphate</name>
        <dbReference type="ChEBI" id="CHEBI:597326"/>
    </cofactor>
</comment>
<comment type="similarity">
    <text evidence="2 7">Belongs to the group II decarboxylase family.</text>
</comment>
<dbReference type="Gene3D" id="1.20.1340.10">
    <property type="entry name" value="dopa decarboxylase, N-terminal domain"/>
    <property type="match status" value="1"/>
</dbReference>
<dbReference type="GO" id="GO:0008483">
    <property type="term" value="F:transaminase activity"/>
    <property type="evidence" value="ECO:0007669"/>
    <property type="project" value="UniProtKB-KW"/>
</dbReference>
<evidence type="ECO:0000313" key="8">
    <source>
        <dbReference type="EMBL" id="MBO1318149.1"/>
    </source>
</evidence>
<dbReference type="Gene3D" id="3.40.640.10">
    <property type="entry name" value="Type I PLP-dependent aspartate aminotransferase-like (Major domain)"/>
    <property type="match status" value="1"/>
</dbReference>
<dbReference type="Gene3D" id="3.90.1150.10">
    <property type="entry name" value="Aspartate Aminotransferase, domain 1"/>
    <property type="match status" value="1"/>
</dbReference>
<dbReference type="GO" id="GO:0016831">
    <property type="term" value="F:carboxy-lyase activity"/>
    <property type="evidence" value="ECO:0007669"/>
    <property type="project" value="UniProtKB-KW"/>
</dbReference>
<dbReference type="InterPro" id="IPR015424">
    <property type="entry name" value="PyrdxlP-dep_Trfase"/>
</dbReference>
<dbReference type="InterPro" id="IPR021115">
    <property type="entry name" value="Pyridoxal-P_BS"/>
</dbReference>